<dbReference type="InterPro" id="IPR019734">
    <property type="entry name" value="TPR_rpt"/>
</dbReference>
<gene>
    <name evidence="3" type="primary">prsT</name>
    <name evidence="3" type="ORF">DVS81_00715</name>
</gene>
<dbReference type="Pfam" id="PF14559">
    <property type="entry name" value="TPR_19"/>
    <property type="match status" value="4"/>
</dbReference>
<evidence type="ECO:0000256" key="1">
    <source>
        <dbReference type="PROSITE-ProRule" id="PRU00339"/>
    </source>
</evidence>
<comment type="caution">
    <text evidence="3">The sequence shown here is derived from an EMBL/GenBank/DDBJ whole genome shotgun (WGS) entry which is preliminary data.</text>
</comment>
<keyword evidence="1" id="KW-0802">TPR repeat</keyword>
<sequence length="925" mass="99719">MKSCTSRLFASAAVVIMLAVSLSACVESRDQAFESAKVDLAAGDTNAALIRLRSVLQADPEFAEARLLLGQTLLESGNAPAAAKELRKAFDAGMDTETVKPLLALALLELGEYKKLLSDFPPQQIASLQVRADILVSQAYAQLLQGDIEASRELLRQAFEASPENPRALTVTASIYGVEGDYEAASAVLEKVLSRQPKSIEALRAKASIALGKGDLPAAIQTMQTLTQLRSSEVGAHYGAVVLLAQAGRVEEARAQAERMQAAVPGHPRTEHVLALMAVQDKDMKAARDHLAQALKDDPEFTPTLLLSGMVNTELEAYELAEKDFASILLRDPDNLPAQRALIRLLLRTQRPDMALALARDMVAKAPERPEVLMAAAIAYQQVGDVKTARSLFETAYAQGATDAKALTGLALARIAGGDTSLGISTLMEASAADDSSLEADLLLVNYYVGQKEFEKALERLASMAGKRSSDARILMMEGEILVAAGRRAQARASFEMAFELQPDNVVSVTHLARLDFSDGKPERARNRFEDAIKRRPDDANILLAYAEWLDSSKADPATIRATIEKAVAVAPGDANAWASLVLFHIRQKDFDQALAVAEKASGAIPRSERLLTLLADLQRRSGKPDLAMATLAQAILIAPDSPQLLVRLADAQLETGDVEAGRESLLRALKLRPGYTLATVRLVALEEKTGSPAAAIAAARELQKLQPVDPIGYSLEAQVLLRQSRWPEAIRVLQVGLEQVKNPQLLVLLHQSLVKSGRADEAARIAADWLKANPREGVVRRHLAHSATAAGDDQLAVRIYSELVADYPDDVAALNNLAMAAYRLGDPKALEYAERARRLAPDNPNVLDTVGLLLVERGDLVGGTELLKRASAAAPYAPELRLNLARALVKSGDTTGARRELEVLVKLGDKYPQQGEVKKLLDGL</sequence>
<evidence type="ECO:0000313" key="3">
    <source>
        <dbReference type="EMBL" id="RDE52325.1"/>
    </source>
</evidence>
<dbReference type="GO" id="GO:0042802">
    <property type="term" value="F:identical protein binding"/>
    <property type="evidence" value="ECO:0007669"/>
    <property type="project" value="InterPro"/>
</dbReference>
<dbReference type="SMART" id="SM00028">
    <property type="entry name" value="TPR"/>
    <property type="match status" value="13"/>
</dbReference>
<feature type="signal peptide" evidence="2">
    <location>
        <begin position="1"/>
        <end position="26"/>
    </location>
</feature>
<protein>
    <submittedName>
        <fullName evidence="3">PEP-CTERM system TPR-repeat protein PrsT</fullName>
    </submittedName>
</protein>
<feature type="repeat" description="TPR" evidence="1">
    <location>
        <begin position="166"/>
        <end position="199"/>
    </location>
</feature>
<dbReference type="PANTHER" id="PTHR12558">
    <property type="entry name" value="CELL DIVISION CYCLE 16,23,27"/>
    <property type="match status" value="1"/>
</dbReference>
<dbReference type="EMBL" id="QPGA01000001">
    <property type="protein sequence ID" value="RDE52325.1"/>
    <property type="molecule type" value="Genomic_DNA"/>
</dbReference>
<dbReference type="InterPro" id="IPR011717">
    <property type="entry name" value="TPR-4"/>
</dbReference>
<feature type="chain" id="PRO_5016942900" evidence="2">
    <location>
        <begin position="27"/>
        <end position="925"/>
    </location>
</feature>
<dbReference type="InterPro" id="IPR011990">
    <property type="entry name" value="TPR-like_helical_dom_sf"/>
</dbReference>
<dbReference type="AlphaFoldDB" id="A0A369XSD7"/>
<dbReference type="PANTHER" id="PTHR12558:SF13">
    <property type="entry name" value="CELL DIVISION CYCLE PROTEIN 27 HOMOLOG"/>
    <property type="match status" value="1"/>
</dbReference>
<dbReference type="NCBIfam" id="TIGR02917">
    <property type="entry name" value="PEP_TPR_lipo"/>
    <property type="match status" value="1"/>
</dbReference>
<dbReference type="PROSITE" id="PS50005">
    <property type="entry name" value="TPR"/>
    <property type="match status" value="2"/>
</dbReference>
<reference evidence="3 4" key="1">
    <citation type="submission" date="2018-05" db="EMBL/GenBank/DDBJ databases">
        <title>Integrated omic analyses show evidence that a Ca. Accumulibacter phosphatis strain performs denitrification under micro-aerobic conditions.</title>
        <authorList>
            <person name="Camejo P.Y."/>
            <person name="Katherine M.D."/>
            <person name="Daniel N.R."/>
        </authorList>
    </citation>
    <scope>NUCLEOTIDE SEQUENCE [LARGE SCALE GENOMIC DNA]</scope>
    <source>
        <strain evidence="3">UW-LDO-IC</strain>
    </source>
</reference>
<feature type="repeat" description="TPR" evidence="1">
    <location>
        <begin position="472"/>
        <end position="505"/>
    </location>
</feature>
<evidence type="ECO:0000313" key="4">
    <source>
        <dbReference type="Proteomes" id="UP000253831"/>
    </source>
</evidence>
<keyword evidence="2" id="KW-0732">Signal</keyword>
<dbReference type="Pfam" id="PF07721">
    <property type="entry name" value="TPR_4"/>
    <property type="match status" value="1"/>
</dbReference>
<dbReference type="Pfam" id="PF13432">
    <property type="entry name" value="TPR_16"/>
    <property type="match status" value="2"/>
</dbReference>
<dbReference type="Proteomes" id="UP000253831">
    <property type="component" value="Unassembled WGS sequence"/>
</dbReference>
<dbReference type="InterPro" id="IPR014266">
    <property type="entry name" value="PEP-CTERM_TPR_PrsT"/>
</dbReference>
<evidence type="ECO:0000256" key="2">
    <source>
        <dbReference type="SAM" id="SignalP"/>
    </source>
</evidence>
<proteinExistence type="predicted"/>
<accession>A0A369XSD7</accession>
<dbReference type="PROSITE" id="PS51257">
    <property type="entry name" value="PROKAR_LIPOPROTEIN"/>
    <property type="match status" value="1"/>
</dbReference>
<dbReference type="InterPro" id="IPR015374">
    <property type="entry name" value="ChAPs"/>
</dbReference>
<organism evidence="3 4">
    <name type="scientific">Candidatus Accumulibacter meliphilus</name>
    <dbReference type="NCBI Taxonomy" id="2211374"/>
    <lineage>
        <taxon>Bacteria</taxon>
        <taxon>Pseudomonadati</taxon>
        <taxon>Pseudomonadota</taxon>
        <taxon>Betaproteobacteria</taxon>
        <taxon>Candidatus Accumulibacter</taxon>
    </lineage>
</organism>
<dbReference type="SUPFAM" id="SSF48452">
    <property type="entry name" value="TPR-like"/>
    <property type="match status" value="4"/>
</dbReference>
<dbReference type="Gene3D" id="1.25.40.10">
    <property type="entry name" value="Tetratricopeptide repeat domain"/>
    <property type="match status" value="5"/>
</dbReference>
<dbReference type="Pfam" id="PF09295">
    <property type="entry name" value="ChAPs"/>
    <property type="match status" value="1"/>
</dbReference>
<name>A0A369XSD7_9PROT</name>